<dbReference type="OrthoDB" id="6349658at2759"/>
<dbReference type="SUPFAM" id="SSF57414">
    <property type="entry name" value="Hairpin loop containing domain-like"/>
    <property type="match status" value="1"/>
</dbReference>
<dbReference type="Proteomes" id="UP000192578">
    <property type="component" value="Unassembled WGS sequence"/>
</dbReference>
<accession>A0A9X6NEU1</accession>
<proteinExistence type="predicted"/>
<keyword evidence="3" id="KW-1185">Reference proteome</keyword>
<sequence>MMLKLVLIAAVLCGSIAVSSARRWRIGEPNSVRYDHNCDFYGYDIGFLETAGKDCARACRNDRSCTHFTHHDTTCNLKRSNGWLRENAHDGAVCGFFPDRINQQMTVR</sequence>
<feature type="chain" id="PRO_5040909210" description="Apple domain-containing protein" evidence="1">
    <location>
        <begin position="22"/>
        <end position="108"/>
    </location>
</feature>
<evidence type="ECO:0000256" key="1">
    <source>
        <dbReference type="SAM" id="SignalP"/>
    </source>
</evidence>
<dbReference type="AlphaFoldDB" id="A0A9X6NEU1"/>
<keyword evidence="1" id="KW-0732">Signal</keyword>
<name>A0A9X6NEU1_HYPEX</name>
<evidence type="ECO:0000313" key="2">
    <source>
        <dbReference type="EMBL" id="OWA51413.1"/>
    </source>
</evidence>
<evidence type="ECO:0008006" key="4">
    <source>
        <dbReference type="Google" id="ProtNLM"/>
    </source>
</evidence>
<organism evidence="2 3">
    <name type="scientific">Hypsibius exemplaris</name>
    <name type="common">Freshwater tardigrade</name>
    <dbReference type="NCBI Taxonomy" id="2072580"/>
    <lineage>
        <taxon>Eukaryota</taxon>
        <taxon>Metazoa</taxon>
        <taxon>Ecdysozoa</taxon>
        <taxon>Tardigrada</taxon>
        <taxon>Eutardigrada</taxon>
        <taxon>Parachela</taxon>
        <taxon>Hypsibioidea</taxon>
        <taxon>Hypsibiidae</taxon>
        <taxon>Hypsibius</taxon>
    </lineage>
</organism>
<protein>
    <recommendedName>
        <fullName evidence="4">Apple domain-containing protein</fullName>
    </recommendedName>
</protein>
<reference evidence="3" key="1">
    <citation type="submission" date="2017-01" db="EMBL/GenBank/DDBJ databases">
        <title>Comparative genomics of anhydrobiosis in the tardigrade Hypsibius dujardini.</title>
        <authorList>
            <person name="Yoshida Y."/>
            <person name="Koutsovoulos G."/>
            <person name="Laetsch D."/>
            <person name="Stevens L."/>
            <person name="Kumar S."/>
            <person name="Horikawa D."/>
            <person name="Ishino K."/>
            <person name="Komine S."/>
            <person name="Tomita M."/>
            <person name="Blaxter M."/>
            <person name="Arakawa K."/>
        </authorList>
    </citation>
    <scope>NUCLEOTIDE SEQUENCE [LARGE SCALE GENOMIC DNA]</scope>
    <source>
        <strain evidence="3">Z151</strain>
    </source>
</reference>
<comment type="caution">
    <text evidence="2">The sequence shown here is derived from an EMBL/GenBank/DDBJ whole genome shotgun (WGS) entry which is preliminary data.</text>
</comment>
<dbReference type="Gene3D" id="3.50.4.10">
    <property type="entry name" value="Hepatocyte Growth Factor"/>
    <property type="match status" value="1"/>
</dbReference>
<gene>
    <name evidence="2" type="ORF">BV898_15896</name>
</gene>
<dbReference type="EMBL" id="MTYJ01000226">
    <property type="protein sequence ID" value="OWA51413.1"/>
    <property type="molecule type" value="Genomic_DNA"/>
</dbReference>
<feature type="signal peptide" evidence="1">
    <location>
        <begin position="1"/>
        <end position="21"/>
    </location>
</feature>
<evidence type="ECO:0000313" key="3">
    <source>
        <dbReference type="Proteomes" id="UP000192578"/>
    </source>
</evidence>